<feature type="chain" id="PRO_5034705107" description="Peptidase A1 domain-containing protein" evidence="1">
    <location>
        <begin position="18"/>
        <end position="459"/>
    </location>
</feature>
<proteinExistence type="predicted"/>
<evidence type="ECO:0000313" key="2">
    <source>
        <dbReference type="EMBL" id="KAF6069375.1"/>
    </source>
</evidence>
<dbReference type="Proteomes" id="UP000536275">
    <property type="component" value="Unassembled WGS sequence"/>
</dbReference>
<feature type="signal peptide" evidence="1">
    <location>
        <begin position="1"/>
        <end position="17"/>
    </location>
</feature>
<evidence type="ECO:0000256" key="1">
    <source>
        <dbReference type="SAM" id="SignalP"/>
    </source>
</evidence>
<dbReference type="EMBL" id="JABWAD010000037">
    <property type="protein sequence ID" value="KAF6069375.1"/>
    <property type="molecule type" value="Genomic_DNA"/>
</dbReference>
<evidence type="ECO:0008006" key="4">
    <source>
        <dbReference type="Google" id="ProtNLM"/>
    </source>
</evidence>
<organism evidence="2 3">
    <name type="scientific">Candida albicans</name>
    <name type="common">Yeast</name>
    <dbReference type="NCBI Taxonomy" id="5476"/>
    <lineage>
        <taxon>Eukaryota</taxon>
        <taxon>Fungi</taxon>
        <taxon>Dikarya</taxon>
        <taxon>Ascomycota</taxon>
        <taxon>Saccharomycotina</taxon>
        <taxon>Pichiomycetes</taxon>
        <taxon>Debaryomycetaceae</taxon>
        <taxon>Candida/Lodderomyces clade</taxon>
        <taxon>Candida</taxon>
    </lineage>
</organism>
<reference evidence="2 3" key="1">
    <citation type="submission" date="2020-03" db="EMBL/GenBank/DDBJ databases">
        <title>FDA dAtabase for Regulatory Grade micrObial Sequences (FDA-ARGOS): Supporting development and validation of Infectious Disease Dx tests.</title>
        <authorList>
            <person name="Campos J."/>
            <person name="Goldberg B."/>
            <person name="Tallon L."/>
            <person name="Sadzewicz L."/>
            <person name="Vavikolanu K."/>
            <person name="Mehta A."/>
            <person name="Aluvathingal J."/>
            <person name="Nadendla S."/>
            <person name="Nandy P."/>
            <person name="Geyer C."/>
            <person name="Yan Y."/>
            <person name="Sichtig H."/>
        </authorList>
    </citation>
    <scope>NUCLEOTIDE SEQUENCE [LARGE SCALE GENOMIC DNA]</scope>
    <source>
        <strain evidence="2 3">FDAARGOS_656</strain>
    </source>
</reference>
<keyword evidence="1" id="KW-0732">Signal</keyword>
<name>A0A8H6F2X5_CANAX</name>
<gene>
    <name evidence="2" type="ORF">FOB64_003028</name>
</gene>
<protein>
    <recommendedName>
        <fullName evidence="4">Peptidase A1 domain-containing protein</fullName>
    </recommendedName>
</protein>
<sequence>MRVALLVLLELVVFCSSVQITPIHVVNYSYQSSIRDIVKSNARNVNVFDDNNDKLYNLLQSIKQETIQYFTIVDKFNSENNNRELFICRYFLNQEHFLKSVYLHQLMTTTSFGVANNDINNDHPTTISKEKLSNLDADLNKVITTTANTNSDTHSINKISNTIIRFNETNSTFFIITDPNGDFISDSIELIEVDFGDYNYLSSNYNESKLINTNSTNDNTINNKFNPNNNETDGTFSKTINYGFNFGNKNAIPLSGCLKMKNTTSFSITILKSKGKSGQILSTPLNFFIGGNFLLLLGINIDLGLNGINLSRYRSHTITCRGGTASVAAAGIDFGDKLINKPDRIEGEIIQILQPFNKNIISLPKSKYRLIKIEKNLIHQQNLATNFKKLHKHISFKKNKSTAKSFVKYEFNYVTPWKKLFTNGFKKDLGIILYLDDDGANNNIPYCESRPEYLQCNVF</sequence>
<comment type="caution">
    <text evidence="2">The sequence shown here is derived from an EMBL/GenBank/DDBJ whole genome shotgun (WGS) entry which is preliminary data.</text>
</comment>
<dbReference type="AlphaFoldDB" id="A0A8H6F2X5"/>
<evidence type="ECO:0000313" key="3">
    <source>
        <dbReference type="Proteomes" id="UP000536275"/>
    </source>
</evidence>
<accession>A0A8H6F2X5</accession>